<name>A0ABY5B3M3_CLOSE</name>
<accession>A0ABY5B3M3</accession>
<reference evidence="1" key="1">
    <citation type="submission" date="2022-06" db="EMBL/GenBank/DDBJ databases">
        <authorList>
            <person name="Holder M.E."/>
            <person name="Ajami N.J."/>
            <person name="Petrosino J.F."/>
        </authorList>
    </citation>
    <scope>NUCLEOTIDE SEQUENCE</scope>
    <source>
        <strain evidence="1">RMA 8861</strain>
    </source>
</reference>
<dbReference type="Proteomes" id="UP001055437">
    <property type="component" value="Chromosome"/>
</dbReference>
<protein>
    <submittedName>
        <fullName evidence="1">Uncharacterized protein</fullName>
    </submittedName>
</protein>
<dbReference type="EMBL" id="CP099799">
    <property type="protein sequence ID" value="USS02262.1"/>
    <property type="molecule type" value="Genomic_DNA"/>
</dbReference>
<gene>
    <name evidence="1" type="ORF">NH397_07565</name>
</gene>
<dbReference type="GeneID" id="303562205"/>
<organism evidence="1 2">
    <name type="scientific">Clostridium septicum</name>
    <dbReference type="NCBI Taxonomy" id="1504"/>
    <lineage>
        <taxon>Bacteria</taxon>
        <taxon>Bacillati</taxon>
        <taxon>Bacillota</taxon>
        <taxon>Clostridia</taxon>
        <taxon>Eubacteriales</taxon>
        <taxon>Clostridiaceae</taxon>
        <taxon>Clostridium</taxon>
    </lineage>
</organism>
<evidence type="ECO:0000313" key="2">
    <source>
        <dbReference type="Proteomes" id="UP001055437"/>
    </source>
</evidence>
<proteinExistence type="predicted"/>
<keyword evidence="2" id="KW-1185">Reference proteome</keyword>
<sequence length="49" mass="5758">MSIERIQSGKAMTKLKEVRIKKYTLKQIDNNLSMLNSNNRDTDSTFTFF</sequence>
<evidence type="ECO:0000313" key="1">
    <source>
        <dbReference type="EMBL" id="USS02262.1"/>
    </source>
</evidence>
<dbReference type="RefSeq" id="WP_162926005.1">
    <property type="nucleotide sequence ID" value="NZ_CABMIZ010000060.1"/>
</dbReference>